<protein>
    <submittedName>
        <fullName evidence="1">Uncharacterized protein</fullName>
    </submittedName>
</protein>
<organism evidence="1 2">
    <name type="scientific">Candidatus Harrisonbacteria bacterium RIFCSPLOWO2_02_FULL_45_10c</name>
    <dbReference type="NCBI Taxonomy" id="1798410"/>
    <lineage>
        <taxon>Bacteria</taxon>
        <taxon>Candidatus Harrisoniibacteriota</taxon>
    </lineage>
</organism>
<name>A0A1G1ZUS6_9BACT</name>
<dbReference type="Proteomes" id="UP000176284">
    <property type="component" value="Unassembled WGS sequence"/>
</dbReference>
<evidence type="ECO:0000313" key="1">
    <source>
        <dbReference type="EMBL" id="OGY68241.1"/>
    </source>
</evidence>
<dbReference type="AlphaFoldDB" id="A0A1G1ZUS6"/>
<gene>
    <name evidence="1" type="ORF">A3H63_01885</name>
</gene>
<proteinExistence type="predicted"/>
<sequence>MTDALSEKIKEIKATVSKGVRALTDEEKKSFEELRKWDEDSPSAQTAHLTALRNPIGFTAPNVAATEKEST</sequence>
<dbReference type="EMBL" id="MHJM01000005">
    <property type="protein sequence ID" value="OGY68241.1"/>
    <property type="molecule type" value="Genomic_DNA"/>
</dbReference>
<evidence type="ECO:0000313" key="2">
    <source>
        <dbReference type="Proteomes" id="UP000176284"/>
    </source>
</evidence>
<comment type="caution">
    <text evidence="1">The sequence shown here is derived from an EMBL/GenBank/DDBJ whole genome shotgun (WGS) entry which is preliminary data.</text>
</comment>
<reference evidence="1 2" key="1">
    <citation type="journal article" date="2016" name="Nat. Commun.">
        <title>Thousands of microbial genomes shed light on interconnected biogeochemical processes in an aquifer system.</title>
        <authorList>
            <person name="Anantharaman K."/>
            <person name="Brown C.T."/>
            <person name="Hug L.A."/>
            <person name="Sharon I."/>
            <person name="Castelle C.J."/>
            <person name="Probst A.J."/>
            <person name="Thomas B.C."/>
            <person name="Singh A."/>
            <person name="Wilkins M.J."/>
            <person name="Karaoz U."/>
            <person name="Brodie E.L."/>
            <person name="Williams K.H."/>
            <person name="Hubbard S.S."/>
            <person name="Banfield J.F."/>
        </authorList>
    </citation>
    <scope>NUCLEOTIDE SEQUENCE [LARGE SCALE GENOMIC DNA]</scope>
</reference>
<accession>A0A1G1ZUS6</accession>